<dbReference type="Gene3D" id="1.20.910.10">
    <property type="entry name" value="Heme oxygenase-like"/>
    <property type="match status" value="1"/>
</dbReference>
<gene>
    <name evidence="1" type="ORF">Y5S_03500</name>
</gene>
<dbReference type="AlphaFoldDB" id="A0A095UL34"/>
<dbReference type="Proteomes" id="UP000029444">
    <property type="component" value="Unassembled WGS sequence"/>
</dbReference>
<dbReference type="OrthoDB" id="3523588at2"/>
<reference evidence="1 2" key="1">
    <citation type="submission" date="2012-09" db="EMBL/GenBank/DDBJ databases">
        <title>Genome Sequence of alkane-degrading Bacterium Alcanivorax sp. 19-m-6.</title>
        <authorList>
            <person name="Lai Q."/>
            <person name="Shao Z."/>
        </authorList>
    </citation>
    <scope>NUCLEOTIDE SEQUENCE [LARGE SCALE GENOMIC DNA]</scope>
    <source>
        <strain evidence="1 2">19-m-6</strain>
    </source>
</reference>
<dbReference type="PATRIC" id="fig|1177154.3.peg.3508"/>
<accession>A0A095UL34</accession>
<keyword evidence="2" id="KW-1185">Reference proteome</keyword>
<dbReference type="STRING" id="1177154.Y5S_03500"/>
<protein>
    <recommendedName>
        <fullName evidence="3">TENA/THI-4 domain-containing protein</fullName>
    </recommendedName>
</protein>
<dbReference type="Pfam" id="PF14518">
    <property type="entry name" value="Haem_oxygenas_2"/>
    <property type="match status" value="1"/>
</dbReference>
<evidence type="ECO:0000313" key="1">
    <source>
        <dbReference type="EMBL" id="KGD63225.1"/>
    </source>
</evidence>
<dbReference type="EMBL" id="ARXV01000020">
    <property type="protein sequence ID" value="KGD63225.1"/>
    <property type="molecule type" value="Genomic_DNA"/>
</dbReference>
<dbReference type="RefSeq" id="WP_035234940.1">
    <property type="nucleotide sequence ID" value="NZ_ARXV01000020.1"/>
</dbReference>
<comment type="caution">
    <text evidence="1">The sequence shown here is derived from an EMBL/GenBank/DDBJ whole genome shotgun (WGS) entry which is preliminary data.</text>
</comment>
<evidence type="ECO:0008006" key="3">
    <source>
        <dbReference type="Google" id="ProtNLM"/>
    </source>
</evidence>
<organism evidence="1 2">
    <name type="scientific">Alcanivorax nanhaiticus</name>
    <dbReference type="NCBI Taxonomy" id="1177154"/>
    <lineage>
        <taxon>Bacteria</taxon>
        <taxon>Pseudomonadati</taxon>
        <taxon>Pseudomonadota</taxon>
        <taxon>Gammaproteobacteria</taxon>
        <taxon>Oceanospirillales</taxon>
        <taxon>Alcanivoracaceae</taxon>
        <taxon>Alcanivorax</taxon>
    </lineage>
</organism>
<sequence length="245" mass="28181">MRAANYKKALEITEHSPWAQQFWDELVPLKDKVVHHPLFVEMASGGLSLPRFRSALLNFYPLVENFPKYMGLNLAKTRPGRHPGHEEAKNWLISNIKIEQRHAYWYQDWAMGFGLTMHDLEFVDPPAAMDAVNHFLWSIGRQSSLEEGIAATNLAIEWATGEWSQSVVKGMKAYEDQGVATINRHSMAWLRAHASYDDDHPHEAMELIKLICVDEESRERAYKAAFKGLEYYVHALDFCYANADE</sequence>
<dbReference type="InterPro" id="IPR016084">
    <property type="entry name" value="Haem_Oase-like_multi-hlx"/>
</dbReference>
<evidence type="ECO:0000313" key="2">
    <source>
        <dbReference type="Proteomes" id="UP000029444"/>
    </source>
</evidence>
<dbReference type="eggNOG" id="COG5424">
    <property type="taxonomic scope" value="Bacteria"/>
</dbReference>
<dbReference type="SUPFAM" id="SSF48613">
    <property type="entry name" value="Heme oxygenase-like"/>
    <property type="match status" value="1"/>
</dbReference>
<name>A0A095UL34_9GAMM</name>
<proteinExistence type="predicted"/>